<dbReference type="PaxDb" id="2850-Phatr36473"/>
<accession>B7G1G2</accession>
<reference evidence="1 2" key="1">
    <citation type="journal article" date="2008" name="Nature">
        <title>The Phaeodactylum genome reveals the evolutionary history of diatom genomes.</title>
        <authorList>
            <person name="Bowler C."/>
            <person name="Allen A.E."/>
            <person name="Badger J.H."/>
            <person name="Grimwood J."/>
            <person name="Jabbari K."/>
            <person name="Kuo A."/>
            <person name="Maheswari U."/>
            <person name="Martens C."/>
            <person name="Maumus F."/>
            <person name="Otillar R.P."/>
            <person name="Rayko E."/>
            <person name="Salamov A."/>
            <person name="Vandepoele K."/>
            <person name="Beszteri B."/>
            <person name="Gruber A."/>
            <person name="Heijde M."/>
            <person name="Katinka M."/>
            <person name="Mock T."/>
            <person name="Valentin K."/>
            <person name="Verret F."/>
            <person name="Berges J.A."/>
            <person name="Brownlee C."/>
            <person name="Cadoret J.P."/>
            <person name="Chiovitti A."/>
            <person name="Choi C.J."/>
            <person name="Coesel S."/>
            <person name="De Martino A."/>
            <person name="Detter J.C."/>
            <person name="Durkin C."/>
            <person name="Falciatore A."/>
            <person name="Fournet J."/>
            <person name="Haruta M."/>
            <person name="Huysman M.J."/>
            <person name="Jenkins B.D."/>
            <person name="Jiroutova K."/>
            <person name="Jorgensen R.E."/>
            <person name="Joubert Y."/>
            <person name="Kaplan A."/>
            <person name="Kroger N."/>
            <person name="Kroth P.G."/>
            <person name="La Roche J."/>
            <person name="Lindquist E."/>
            <person name="Lommer M."/>
            <person name="Martin-Jezequel V."/>
            <person name="Lopez P.J."/>
            <person name="Lucas S."/>
            <person name="Mangogna M."/>
            <person name="McGinnis K."/>
            <person name="Medlin L.K."/>
            <person name="Montsant A."/>
            <person name="Oudot-Le Secq M.P."/>
            <person name="Napoli C."/>
            <person name="Obornik M."/>
            <person name="Parker M.S."/>
            <person name="Petit J.L."/>
            <person name="Porcel B.M."/>
            <person name="Poulsen N."/>
            <person name="Robison M."/>
            <person name="Rychlewski L."/>
            <person name="Rynearson T.A."/>
            <person name="Schmutz J."/>
            <person name="Shapiro H."/>
            <person name="Siaut M."/>
            <person name="Stanley M."/>
            <person name="Sussman M.R."/>
            <person name="Taylor A.R."/>
            <person name="Vardi A."/>
            <person name="von Dassow P."/>
            <person name="Vyverman W."/>
            <person name="Willis A."/>
            <person name="Wyrwicz L.S."/>
            <person name="Rokhsar D.S."/>
            <person name="Weissenbach J."/>
            <person name="Armbrust E.V."/>
            <person name="Green B.R."/>
            <person name="Van de Peer Y."/>
            <person name="Grigoriev I.V."/>
        </authorList>
    </citation>
    <scope>NUCLEOTIDE SEQUENCE [LARGE SCALE GENOMIC DNA]</scope>
    <source>
        <strain evidence="1 2">CCAP 1055/1</strain>
    </source>
</reference>
<evidence type="ECO:0000313" key="2">
    <source>
        <dbReference type="Proteomes" id="UP000000759"/>
    </source>
</evidence>
<dbReference type="RefSeq" id="XP_002181025.1">
    <property type="nucleotide sequence ID" value="XM_002180989.1"/>
</dbReference>
<dbReference type="GeneID" id="7201587"/>
<organism evidence="1 2">
    <name type="scientific">Phaeodactylum tricornutum (strain CCAP 1055/1)</name>
    <dbReference type="NCBI Taxonomy" id="556484"/>
    <lineage>
        <taxon>Eukaryota</taxon>
        <taxon>Sar</taxon>
        <taxon>Stramenopiles</taxon>
        <taxon>Ochrophyta</taxon>
        <taxon>Bacillariophyta</taxon>
        <taxon>Bacillariophyceae</taxon>
        <taxon>Bacillariophycidae</taxon>
        <taxon>Naviculales</taxon>
        <taxon>Phaeodactylaceae</taxon>
        <taxon>Phaeodactylum</taxon>
    </lineage>
</organism>
<sequence>MSTVDAESKWEGESIRVFPFTGKDKKLWRAWSRKTLAVGKGKKWEKALTHDLNIEEIQKKEKKLSDEERKALSMNDAAWSYLVWACQDRAFNIVDKVKDNVAFKAWQMLKKKYEPKEVDAYIQLQDEFQECKMESDKDDPTIFIEELEVINGCMGAIQDKYEKDDVEMISHIFSKLPVSYSEFITSQKTKGIQNTSVEDIKDALKEYWKRTIKTSTKTRKTERKERRTI</sequence>
<dbReference type="AlphaFoldDB" id="B7G1G2"/>
<gene>
    <name evidence="1" type="ORF">PHATRDRAFT_36473</name>
</gene>
<evidence type="ECO:0000313" key="1">
    <source>
        <dbReference type="EMBL" id="EEC47677.1"/>
    </source>
</evidence>
<keyword evidence="2" id="KW-1185">Reference proteome</keyword>
<dbReference type="Pfam" id="PF14223">
    <property type="entry name" value="Retrotran_gag_2"/>
    <property type="match status" value="1"/>
</dbReference>
<dbReference type="OrthoDB" id="53525at2759"/>
<dbReference type="InParanoid" id="B7G1G2"/>
<reference evidence="2" key="2">
    <citation type="submission" date="2008-08" db="EMBL/GenBank/DDBJ databases">
        <authorList>
            <consortium name="Diatom Consortium"/>
            <person name="Grigoriev I."/>
            <person name="Grimwood J."/>
            <person name="Kuo A."/>
            <person name="Otillar R.P."/>
            <person name="Salamov A."/>
            <person name="Detter J.C."/>
            <person name="Lindquist E."/>
            <person name="Shapiro H."/>
            <person name="Lucas S."/>
            <person name="Glavina del Rio T."/>
            <person name="Pitluck S."/>
            <person name="Rokhsar D."/>
            <person name="Bowler C."/>
        </authorList>
    </citation>
    <scope>GENOME REANNOTATION</scope>
    <source>
        <strain evidence="2">CCAP 1055/1</strain>
    </source>
</reference>
<proteinExistence type="predicted"/>
<dbReference type="EMBL" id="CM000613">
    <property type="protein sequence ID" value="EEC47677.1"/>
    <property type="molecule type" value="Genomic_DNA"/>
</dbReference>
<dbReference type="Proteomes" id="UP000000759">
    <property type="component" value="Chromosome 10"/>
</dbReference>
<dbReference type="KEGG" id="pti:PHATRDRAFT_36473"/>
<name>B7G1G2_PHATC</name>
<protein>
    <submittedName>
        <fullName evidence="1">Uncharacterized protein</fullName>
    </submittedName>
</protein>